<comment type="caution">
    <text evidence="1">The sequence shown here is derived from an EMBL/GenBank/DDBJ whole genome shotgun (WGS) entry which is preliminary data.</text>
</comment>
<organism evidence="1 2">
    <name type="scientific">Trifolium medium</name>
    <dbReference type="NCBI Taxonomy" id="97028"/>
    <lineage>
        <taxon>Eukaryota</taxon>
        <taxon>Viridiplantae</taxon>
        <taxon>Streptophyta</taxon>
        <taxon>Embryophyta</taxon>
        <taxon>Tracheophyta</taxon>
        <taxon>Spermatophyta</taxon>
        <taxon>Magnoliopsida</taxon>
        <taxon>eudicotyledons</taxon>
        <taxon>Gunneridae</taxon>
        <taxon>Pentapetalae</taxon>
        <taxon>rosids</taxon>
        <taxon>fabids</taxon>
        <taxon>Fabales</taxon>
        <taxon>Fabaceae</taxon>
        <taxon>Papilionoideae</taxon>
        <taxon>50 kb inversion clade</taxon>
        <taxon>NPAAA clade</taxon>
        <taxon>Hologalegina</taxon>
        <taxon>IRL clade</taxon>
        <taxon>Trifolieae</taxon>
        <taxon>Trifolium</taxon>
    </lineage>
</organism>
<dbReference type="Proteomes" id="UP000265520">
    <property type="component" value="Unassembled WGS sequence"/>
</dbReference>
<sequence length="46" mass="5181">GVVEEKEEGVLLRGNDAEEDAFEEVLEANVPWWHEMQSIVAVGGRR</sequence>
<protein>
    <submittedName>
        <fullName evidence="1">Uncharacterized protein</fullName>
    </submittedName>
</protein>
<reference evidence="1 2" key="1">
    <citation type="journal article" date="2018" name="Front. Plant Sci.">
        <title>Red Clover (Trifolium pratense) and Zigzag Clover (T. medium) - A Picture of Genomic Similarities and Differences.</title>
        <authorList>
            <person name="Dluhosova J."/>
            <person name="Istvanek J."/>
            <person name="Nedelnik J."/>
            <person name="Repkova J."/>
        </authorList>
    </citation>
    <scope>NUCLEOTIDE SEQUENCE [LARGE SCALE GENOMIC DNA]</scope>
    <source>
        <strain evidence="2">cv. 10/8</strain>
        <tissue evidence="1">Leaf</tissue>
    </source>
</reference>
<keyword evidence="2" id="KW-1185">Reference proteome</keyword>
<dbReference type="EMBL" id="LXQA010377214">
    <property type="protein sequence ID" value="MCI47798.1"/>
    <property type="molecule type" value="Genomic_DNA"/>
</dbReference>
<feature type="non-terminal residue" evidence="1">
    <location>
        <position position="1"/>
    </location>
</feature>
<proteinExistence type="predicted"/>
<name>A0A392SFY7_9FABA</name>
<accession>A0A392SFY7</accession>
<evidence type="ECO:0000313" key="2">
    <source>
        <dbReference type="Proteomes" id="UP000265520"/>
    </source>
</evidence>
<dbReference type="AlphaFoldDB" id="A0A392SFY7"/>
<evidence type="ECO:0000313" key="1">
    <source>
        <dbReference type="EMBL" id="MCI47798.1"/>
    </source>
</evidence>